<dbReference type="Pfam" id="PF07583">
    <property type="entry name" value="PSCyt2"/>
    <property type="match status" value="1"/>
</dbReference>
<dbReference type="Pfam" id="PF07587">
    <property type="entry name" value="PSD1"/>
    <property type="match status" value="1"/>
</dbReference>
<dbReference type="Proteomes" id="UP000014227">
    <property type="component" value="Chromosome I"/>
</dbReference>
<dbReference type="InterPro" id="IPR011444">
    <property type="entry name" value="DUF1549"/>
</dbReference>
<accession>S0ESF2</accession>
<dbReference type="AlphaFoldDB" id="S0ESF2"/>
<evidence type="ECO:0000313" key="5">
    <source>
        <dbReference type="Proteomes" id="UP000014227"/>
    </source>
</evidence>
<dbReference type="PANTHER" id="PTHR35889">
    <property type="entry name" value="CYCLOINULO-OLIGOSACCHARIDE FRUCTANOTRANSFERASE-RELATED"/>
    <property type="match status" value="1"/>
</dbReference>
<protein>
    <recommendedName>
        <fullName evidence="6">Bacterial Ig-like domain (Group 2)</fullName>
    </recommendedName>
</protein>
<keyword evidence="5" id="KW-1185">Reference proteome</keyword>
<reference evidence="5" key="1">
    <citation type="submission" date="2013-03" db="EMBL/GenBank/DDBJ databases">
        <title>Genome sequence of Chthonomonas calidirosea, the first sequenced genome from the Armatimonadetes phylum (formally candidate division OP10).</title>
        <authorList>
            <person name="Lee K.C.Y."/>
            <person name="Morgan X.C."/>
            <person name="Dunfield P.F."/>
            <person name="Tamas I."/>
            <person name="Houghton K.M."/>
            <person name="Vyssotski M."/>
            <person name="Ryan J.L.J."/>
            <person name="Lagutin K."/>
            <person name="McDonald I.R."/>
            <person name="Stott M.B."/>
        </authorList>
    </citation>
    <scope>NUCLEOTIDE SEQUENCE [LARGE SCALE GENOMIC DNA]</scope>
    <source>
        <strain evidence="5">DSM 23976 / ICMP 18418 / T49</strain>
    </source>
</reference>
<evidence type="ECO:0000259" key="2">
    <source>
        <dbReference type="Pfam" id="PF07583"/>
    </source>
</evidence>
<dbReference type="KEGG" id="ccz:CCALI_00277"/>
<dbReference type="EMBL" id="HF951689">
    <property type="protein sequence ID" value="CCW34114.1"/>
    <property type="molecule type" value="Genomic_DNA"/>
</dbReference>
<dbReference type="HOGENOM" id="CLU_005632_0_0_0"/>
<dbReference type="STRING" id="454171.CP488_00880"/>
<dbReference type="InParanoid" id="S0ESF2"/>
<dbReference type="Gene3D" id="2.60.40.1080">
    <property type="match status" value="1"/>
</dbReference>
<feature type="domain" description="DUF1549" evidence="2">
    <location>
        <begin position="366"/>
        <end position="549"/>
    </location>
</feature>
<organism evidence="4 5">
    <name type="scientific">Chthonomonas calidirosea (strain DSM 23976 / ICMP 18418 / T49)</name>
    <dbReference type="NCBI Taxonomy" id="1303518"/>
    <lineage>
        <taxon>Bacteria</taxon>
        <taxon>Bacillati</taxon>
        <taxon>Armatimonadota</taxon>
        <taxon>Chthonomonadia</taxon>
        <taxon>Chthonomonadales</taxon>
        <taxon>Chthonomonadaceae</taxon>
        <taxon>Chthonomonas</taxon>
    </lineage>
</organism>
<name>S0ESF2_CHTCT</name>
<dbReference type="PATRIC" id="fig|1303518.3.peg.281"/>
<dbReference type="InterPro" id="IPR022655">
    <property type="entry name" value="DUF1553"/>
</dbReference>
<evidence type="ECO:0000259" key="3">
    <source>
        <dbReference type="Pfam" id="PF07587"/>
    </source>
</evidence>
<evidence type="ECO:0008006" key="6">
    <source>
        <dbReference type="Google" id="ProtNLM"/>
    </source>
</evidence>
<proteinExistence type="predicted"/>
<evidence type="ECO:0000313" key="4">
    <source>
        <dbReference type="EMBL" id="CCW34114.1"/>
    </source>
</evidence>
<evidence type="ECO:0000256" key="1">
    <source>
        <dbReference type="SAM" id="Phobius"/>
    </source>
</evidence>
<keyword evidence="1" id="KW-0812">Transmembrane</keyword>
<feature type="transmembrane region" description="Helical" evidence="1">
    <location>
        <begin position="25"/>
        <end position="46"/>
    </location>
</feature>
<sequence length="854" mass="95435">MVRQKGYCDMSNIWRSLIQRCTPKGFAALMWPLVSFMVIGFMTLAIPSAQAAKRGQGISFRPTSSLSLISIEVQPSALVFNNARDARTFIVTGHTSAGYAIDLSPIARVRVLQPLVRMDAEGFLHPIRVGHTKLIVSVGEKKAVVPITVKSVIDPPISFMRDVEPILSKIGCNAGMCHGAAHGKNGFRLSLRGYDPAFDYHSLVYDVSGRRFDRTDPARSLMLLKPTETVPHRGGLVLPMGSRYYRILKAWIAQGVRSDVGKVSRPDRLIVLPSVPHLTLPGMHQKMVVIAHYPDGTTRDVTREAILSSNTPSVASVDKLGTLCAVRRGEAALLVRYEGLFSTVNITVLGDRSGYRWTGAPEFNYIDRLVDAKLRKVKLLPAPVCDDATFIRRVSLDLTGLPPTPEEVKAFLADPTPTQQKRAKLVDRLLNSPAYVDRWTNKWCDLLDCNSKYMGPEGERKFRDWIHLAIARNMPYDQFVRALIASSGDCYAYPQVNYLRVISDTSTATEDITQLFLGIRFSCARCHDHPFERWTQNQYYNLGAFFAHMTSKPGPRPDDMVFYEQSSGEVINPRTNDPAKPIPPFGQVNLAEYHGNLREAFAAWLTSPSNPYFAMAMANRLWSYFLGKGIIDPVDDIRADNPPSNPALLAALTQDFVMHHFDMRYLMRQIVLSRTYQSSIVTNKWNDDDDINFSHFIPRRLDAEQLYDAINLAAGVKPDYVGAPPSLTAQQLPGVNQDSSDGFLDLFGRPTRQTPCECERNSNMGIVQALDLINGPTVNRALSAPDGRIAKMIKEKLSDKEMIEEIFLATLSRPPSPKEMQSALSYFRKAGDRAQAAQDLMWALFNSPAFLFNH</sequence>
<feature type="domain" description="DUF1553" evidence="3">
    <location>
        <begin position="598"/>
        <end position="826"/>
    </location>
</feature>
<keyword evidence="1" id="KW-0472">Membrane</keyword>
<gene>
    <name evidence="4" type="ORF">CCALI_00277</name>
</gene>
<keyword evidence="1" id="KW-1133">Transmembrane helix</keyword>
<dbReference type="PANTHER" id="PTHR35889:SF3">
    <property type="entry name" value="F-BOX DOMAIN-CONTAINING PROTEIN"/>
    <property type="match status" value="1"/>
</dbReference>
<dbReference type="eggNOG" id="COG2319">
    <property type="taxonomic scope" value="Bacteria"/>
</dbReference>